<evidence type="ECO:0000313" key="2">
    <source>
        <dbReference type="EMBL" id="MPN50046.1"/>
    </source>
</evidence>
<dbReference type="AlphaFoldDB" id="A0A645IGF2"/>
<evidence type="ECO:0000259" key="1">
    <source>
        <dbReference type="SMART" id="SM00491"/>
    </source>
</evidence>
<dbReference type="InterPro" id="IPR006555">
    <property type="entry name" value="ATP-dep_Helicase_C"/>
</dbReference>
<comment type="caution">
    <text evidence="2">The sequence shown here is derived from an EMBL/GenBank/DDBJ whole genome shotgun (WGS) entry which is preliminary data.</text>
</comment>
<feature type="domain" description="ATP-dependent helicase C-terminal" evidence="1">
    <location>
        <begin position="1"/>
        <end position="103"/>
    </location>
</feature>
<gene>
    <name evidence="2" type="ORF">SDC9_197672</name>
</gene>
<dbReference type="InterPro" id="IPR027417">
    <property type="entry name" value="P-loop_NTPase"/>
</dbReference>
<dbReference type="Gene3D" id="3.40.50.300">
    <property type="entry name" value="P-loop containing nucleotide triphosphate hydrolases"/>
    <property type="match status" value="1"/>
</dbReference>
<dbReference type="PANTHER" id="PTHR11472:SF34">
    <property type="entry name" value="REGULATOR OF TELOMERE ELONGATION HELICASE 1"/>
    <property type="match status" value="1"/>
</dbReference>
<dbReference type="GO" id="GO:0006139">
    <property type="term" value="P:nucleobase-containing compound metabolic process"/>
    <property type="evidence" value="ECO:0007669"/>
    <property type="project" value="InterPro"/>
</dbReference>
<dbReference type="GO" id="GO:0003676">
    <property type="term" value="F:nucleic acid binding"/>
    <property type="evidence" value="ECO:0007669"/>
    <property type="project" value="InterPro"/>
</dbReference>
<dbReference type="PANTHER" id="PTHR11472">
    <property type="entry name" value="DNA REPAIR DEAD HELICASE RAD3/XP-D SUBFAMILY MEMBER"/>
    <property type="match status" value="1"/>
</dbReference>
<organism evidence="2">
    <name type="scientific">bioreactor metagenome</name>
    <dbReference type="NCBI Taxonomy" id="1076179"/>
    <lineage>
        <taxon>unclassified sequences</taxon>
        <taxon>metagenomes</taxon>
        <taxon>ecological metagenomes</taxon>
    </lineage>
</organism>
<dbReference type="GO" id="GO:0003678">
    <property type="term" value="F:DNA helicase activity"/>
    <property type="evidence" value="ECO:0007669"/>
    <property type="project" value="TreeGrafter"/>
</dbReference>
<dbReference type="SMART" id="SM00491">
    <property type="entry name" value="HELICc2"/>
    <property type="match status" value="1"/>
</dbReference>
<dbReference type="Pfam" id="PF13307">
    <property type="entry name" value="Helicase_C_2"/>
    <property type="match status" value="1"/>
</dbReference>
<sequence>MEFFQPEPKAHNIGFCVLGGVYSEGIDLRDDRLIGVVIVGVGLPQLCLERDIIKDYYDNKNHKGFEYSYMYPGMNKVMQAAGRLIRSETDRGVILLLDERFSRWDYQKLFPREWFPHTRVNESCLPEILKDFWS</sequence>
<proteinExistence type="predicted"/>
<accession>A0A645IGF2</accession>
<dbReference type="GO" id="GO:0005524">
    <property type="term" value="F:ATP binding"/>
    <property type="evidence" value="ECO:0007669"/>
    <property type="project" value="InterPro"/>
</dbReference>
<dbReference type="InterPro" id="IPR045028">
    <property type="entry name" value="DinG/Rad3-like"/>
</dbReference>
<dbReference type="EMBL" id="VSSQ01113854">
    <property type="protein sequence ID" value="MPN50046.1"/>
    <property type="molecule type" value="Genomic_DNA"/>
</dbReference>
<name>A0A645IGF2_9ZZZZ</name>
<dbReference type="GO" id="GO:0016818">
    <property type="term" value="F:hydrolase activity, acting on acid anhydrides, in phosphorus-containing anhydrides"/>
    <property type="evidence" value="ECO:0007669"/>
    <property type="project" value="InterPro"/>
</dbReference>
<protein>
    <recommendedName>
        <fullName evidence="1">ATP-dependent helicase C-terminal domain-containing protein</fullName>
    </recommendedName>
</protein>
<reference evidence="2" key="1">
    <citation type="submission" date="2019-08" db="EMBL/GenBank/DDBJ databases">
        <authorList>
            <person name="Kucharzyk K."/>
            <person name="Murdoch R.W."/>
            <person name="Higgins S."/>
            <person name="Loffler F."/>
        </authorList>
    </citation>
    <scope>NUCLEOTIDE SEQUENCE</scope>
</reference>